<accession>A0A226EQ86</accession>
<name>A0A226EQ86_FOLCA</name>
<sequence>MKKYDPKNMAELRLVDSGVKAQEAVGITKDIIKILYSRSPNEDKPWSDNYPPTLDFEKKIHYVMASTLTAGGTLRPNGYIRQTGVSDCTIIFWMRFAAILHHLYSLKGTHEEVSSHPRCERDLAGVKMDNLRTLLRTGNLNDLEFMQKTGRIVLFHFADTFDINPPQFLDFQNLENNQKTTKYWNMVELDVQENIETIISEPEPPRKPGPMPVPIFKQLVAACFSIVIRTEQNLESFQQLVHGDGIRCYNLKLAFSSFCGGRMDDQVLLDFTTLVTATYGHTLQFHLNKHHHCMKTVYVYQTRQWSSLQEFTHHTNNIKSLEQNPETKYSVIIKTNMIANTEIIISMLYYTWDYALAEEEHKAKSKAKAKSKPPVKNFLTITSSNITIHQHFILKLFGDEPGPNIRYLEKKVQADKSQSNIWNILYAFSCLPWGTTKNLEATHSQIDIICDRINTLCPTNSRQPGYSEAGLVALLLVKVGQYSQNGGPELDCFDWADSEDAASSDDDDDEQQQQHKKGSLFVQQQKSKMANQNPTPQKCTPKHGKSSSSDRTSEKKKSNQNATPKKSKKKPNPQKLFK</sequence>
<organism evidence="2 3">
    <name type="scientific">Folsomia candida</name>
    <name type="common">Springtail</name>
    <dbReference type="NCBI Taxonomy" id="158441"/>
    <lineage>
        <taxon>Eukaryota</taxon>
        <taxon>Metazoa</taxon>
        <taxon>Ecdysozoa</taxon>
        <taxon>Arthropoda</taxon>
        <taxon>Hexapoda</taxon>
        <taxon>Collembola</taxon>
        <taxon>Entomobryomorpha</taxon>
        <taxon>Isotomoidea</taxon>
        <taxon>Isotomidae</taxon>
        <taxon>Proisotominae</taxon>
        <taxon>Folsomia</taxon>
    </lineage>
</organism>
<feature type="compositionally biased region" description="Polar residues" evidence="1">
    <location>
        <begin position="521"/>
        <end position="538"/>
    </location>
</feature>
<keyword evidence="3" id="KW-1185">Reference proteome</keyword>
<gene>
    <name evidence="2" type="ORF">Fcan01_04465</name>
</gene>
<feature type="compositionally biased region" description="Basic residues" evidence="1">
    <location>
        <begin position="565"/>
        <end position="578"/>
    </location>
</feature>
<feature type="compositionally biased region" description="Acidic residues" evidence="1">
    <location>
        <begin position="498"/>
        <end position="511"/>
    </location>
</feature>
<reference evidence="2 3" key="1">
    <citation type="submission" date="2015-12" db="EMBL/GenBank/DDBJ databases">
        <title>The genome of Folsomia candida.</title>
        <authorList>
            <person name="Faddeeva A."/>
            <person name="Derks M.F."/>
            <person name="Anvar Y."/>
            <person name="Smit S."/>
            <person name="Van Straalen N."/>
            <person name="Roelofs D."/>
        </authorList>
    </citation>
    <scope>NUCLEOTIDE SEQUENCE [LARGE SCALE GENOMIC DNA]</scope>
    <source>
        <strain evidence="2 3">VU population</strain>
        <tissue evidence="2">Whole body</tissue>
    </source>
</reference>
<protein>
    <submittedName>
        <fullName evidence="2">Uncharacterized protein</fullName>
    </submittedName>
</protein>
<proteinExistence type="predicted"/>
<dbReference type="AlphaFoldDB" id="A0A226EQ86"/>
<feature type="region of interest" description="Disordered" evidence="1">
    <location>
        <begin position="498"/>
        <end position="578"/>
    </location>
</feature>
<evidence type="ECO:0000313" key="2">
    <source>
        <dbReference type="EMBL" id="OXA59785.1"/>
    </source>
</evidence>
<evidence type="ECO:0000256" key="1">
    <source>
        <dbReference type="SAM" id="MobiDB-lite"/>
    </source>
</evidence>
<comment type="caution">
    <text evidence="2">The sequence shown here is derived from an EMBL/GenBank/DDBJ whole genome shotgun (WGS) entry which is preliminary data.</text>
</comment>
<dbReference type="Proteomes" id="UP000198287">
    <property type="component" value="Unassembled WGS sequence"/>
</dbReference>
<evidence type="ECO:0000313" key="3">
    <source>
        <dbReference type="Proteomes" id="UP000198287"/>
    </source>
</evidence>
<dbReference type="EMBL" id="LNIX01000002">
    <property type="protein sequence ID" value="OXA59785.1"/>
    <property type="molecule type" value="Genomic_DNA"/>
</dbReference>